<comment type="caution">
    <text evidence="1">The sequence shown here is derived from an EMBL/GenBank/DDBJ whole genome shotgun (WGS) entry which is preliminary data.</text>
</comment>
<dbReference type="OrthoDB" id="9799092at2"/>
<keyword evidence="2" id="KW-1185">Reference proteome</keyword>
<dbReference type="Gene3D" id="3.30.460.10">
    <property type="entry name" value="Beta Polymerase, domain 2"/>
    <property type="match status" value="1"/>
</dbReference>
<dbReference type="EMBL" id="ANAH02000075">
    <property type="protein sequence ID" value="EPX55000.1"/>
    <property type="molecule type" value="Genomic_DNA"/>
</dbReference>
<accession>S9NSA6</accession>
<proteinExistence type="predicted"/>
<dbReference type="InterPro" id="IPR043519">
    <property type="entry name" value="NT_sf"/>
</dbReference>
<evidence type="ECO:0000313" key="1">
    <source>
        <dbReference type="EMBL" id="EPX55000.1"/>
    </source>
</evidence>
<gene>
    <name evidence="1" type="ORF">D187_009739</name>
</gene>
<name>S9NSA6_CYSF2</name>
<dbReference type="AlphaFoldDB" id="S9NSA6"/>
<dbReference type="RefSeq" id="WP_002632036.1">
    <property type="nucleotide sequence ID" value="NZ_ANAH02000075.1"/>
</dbReference>
<protein>
    <submittedName>
        <fullName evidence="1">Uncharacterized protein</fullName>
    </submittedName>
</protein>
<reference evidence="1" key="1">
    <citation type="submission" date="2013-05" db="EMBL/GenBank/DDBJ databases">
        <title>Genome assembly of Cystobacter fuscus DSM 2262.</title>
        <authorList>
            <person name="Sharma G."/>
            <person name="Khatri I."/>
            <person name="Kaur C."/>
            <person name="Mayilraj S."/>
            <person name="Subramanian S."/>
        </authorList>
    </citation>
    <scope>NUCLEOTIDE SEQUENCE [LARGE SCALE GENOMIC DNA]</scope>
    <source>
        <strain evidence="1">DSM 2262</strain>
    </source>
</reference>
<sequence>MFETVTRIGPYVRDGLACRPYDARGVEVARRVGDEVRRFLPAVTVEHIGSTSVPDCEGKGVHLG</sequence>
<organism evidence="1 2">
    <name type="scientific">Cystobacter fuscus (strain ATCC 25194 / DSM 2262 / NBRC 100088 / M29)</name>
    <dbReference type="NCBI Taxonomy" id="1242864"/>
    <lineage>
        <taxon>Bacteria</taxon>
        <taxon>Pseudomonadati</taxon>
        <taxon>Myxococcota</taxon>
        <taxon>Myxococcia</taxon>
        <taxon>Myxococcales</taxon>
        <taxon>Cystobacterineae</taxon>
        <taxon>Archangiaceae</taxon>
        <taxon>Cystobacter</taxon>
    </lineage>
</organism>
<dbReference type="Proteomes" id="UP000011682">
    <property type="component" value="Unassembled WGS sequence"/>
</dbReference>
<evidence type="ECO:0000313" key="2">
    <source>
        <dbReference type="Proteomes" id="UP000011682"/>
    </source>
</evidence>